<dbReference type="AlphaFoldDB" id="A0A4Y3KDY4"/>
<evidence type="ECO:0000313" key="1">
    <source>
        <dbReference type="EMBL" id="GEA81584.1"/>
    </source>
</evidence>
<dbReference type="EMBL" id="BJLP01000032">
    <property type="protein sequence ID" value="GEA81584.1"/>
    <property type="molecule type" value="Genomic_DNA"/>
</dbReference>
<accession>A0A4Y3KDY4</accession>
<comment type="caution">
    <text evidence="1">The sequence shown here is derived from an EMBL/GenBank/DDBJ whole genome shotgun (WGS) entry which is preliminary data.</text>
</comment>
<proteinExistence type="predicted"/>
<dbReference type="Proteomes" id="UP000315842">
    <property type="component" value="Unassembled WGS sequence"/>
</dbReference>
<name>A0A4Y3KDY4_CELUD</name>
<sequence length="85" mass="8937">MTTGAKHRGATKFSASLPTGELVYLEQYAQLHGLASRSAALHAAVRALREQELASEYAQAYAEWDDSGEAAAWDGVASDGIDGPA</sequence>
<keyword evidence="2" id="KW-1185">Reference proteome</keyword>
<gene>
    <name evidence="1" type="ORF">CUD01_20280</name>
</gene>
<evidence type="ECO:0000313" key="2">
    <source>
        <dbReference type="Proteomes" id="UP000315842"/>
    </source>
</evidence>
<organism evidence="1 2">
    <name type="scientific">Cellulomonas uda</name>
    <dbReference type="NCBI Taxonomy" id="1714"/>
    <lineage>
        <taxon>Bacteria</taxon>
        <taxon>Bacillati</taxon>
        <taxon>Actinomycetota</taxon>
        <taxon>Actinomycetes</taxon>
        <taxon>Micrococcales</taxon>
        <taxon>Cellulomonadaceae</taxon>
        <taxon>Cellulomonas</taxon>
    </lineage>
</organism>
<reference evidence="1 2" key="1">
    <citation type="submission" date="2019-06" db="EMBL/GenBank/DDBJ databases">
        <title>Whole genome shotgun sequence of Cellulomonas uda NBRC 3747.</title>
        <authorList>
            <person name="Hosoyama A."/>
            <person name="Uohara A."/>
            <person name="Ohji S."/>
            <person name="Ichikawa N."/>
        </authorList>
    </citation>
    <scope>NUCLEOTIDE SEQUENCE [LARGE SCALE GENOMIC DNA]</scope>
    <source>
        <strain evidence="1 2">NBRC 3747</strain>
    </source>
</reference>
<evidence type="ECO:0008006" key="3">
    <source>
        <dbReference type="Google" id="ProtNLM"/>
    </source>
</evidence>
<dbReference type="RefSeq" id="WP_141320842.1">
    <property type="nucleotide sequence ID" value="NZ_BJLP01000032.1"/>
</dbReference>
<protein>
    <recommendedName>
        <fullName evidence="3">Antitoxin MazE9</fullName>
    </recommendedName>
</protein>